<gene>
    <name evidence="1" type="ORF">M1O15_26300</name>
</gene>
<dbReference type="Pfam" id="PF17196">
    <property type="entry name" value="DUF5133"/>
    <property type="match status" value="1"/>
</dbReference>
<proteinExistence type="predicted"/>
<keyword evidence="2" id="KW-1185">Reference proteome</keyword>
<sequence length="75" mass="8359">MLMAHPAILSDLVKEYESLRTLNAQKAVSTDVRRRMEDVTYTLCVSTGTRDAESALAVARRQLAAHRRDDAVLEA</sequence>
<dbReference type="EMBL" id="JALPTH010000031">
    <property type="protein sequence ID" value="MCK8680844.1"/>
    <property type="molecule type" value="Genomic_DNA"/>
</dbReference>
<protein>
    <submittedName>
        <fullName evidence="1">DUF5133 domain-containing protein</fullName>
    </submittedName>
</protein>
<reference evidence="1 2" key="1">
    <citation type="submission" date="2022-04" db="EMBL/GenBank/DDBJ databases">
        <title>Streptomyces sp. nov. LCR6-01 isolated from Lichen of Dirinaria sp.</title>
        <authorList>
            <person name="Kanchanasin P."/>
            <person name="Tanasupawat S."/>
            <person name="Phongsopitanun W."/>
        </authorList>
    </citation>
    <scope>NUCLEOTIDE SEQUENCE [LARGE SCALE GENOMIC DNA]</scope>
    <source>
        <strain evidence="1 2">LCR6-01</strain>
    </source>
</reference>
<comment type="caution">
    <text evidence="1">The sequence shown here is derived from an EMBL/GenBank/DDBJ whole genome shotgun (WGS) entry which is preliminary data.</text>
</comment>
<accession>A0ABT0IHN7</accession>
<evidence type="ECO:0000313" key="1">
    <source>
        <dbReference type="EMBL" id="MCK8680844.1"/>
    </source>
</evidence>
<name>A0ABT0IHN7_9ACTN</name>
<organism evidence="1 2">
    <name type="scientific">Streptomyces lichenis</name>
    <dbReference type="NCBI Taxonomy" id="2306967"/>
    <lineage>
        <taxon>Bacteria</taxon>
        <taxon>Bacillati</taxon>
        <taxon>Actinomycetota</taxon>
        <taxon>Actinomycetes</taxon>
        <taxon>Kitasatosporales</taxon>
        <taxon>Streptomycetaceae</taxon>
        <taxon>Streptomyces</taxon>
    </lineage>
</organism>
<dbReference type="RefSeq" id="WP_248636667.1">
    <property type="nucleotide sequence ID" value="NZ_JALPTH010000031.1"/>
</dbReference>
<dbReference type="Proteomes" id="UP001522868">
    <property type="component" value="Unassembled WGS sequence"/>
</dbReference>
<evidence type="ECO:0000313" key="2">
    <source>
        <dbReference type="Proteomes" id="UP001522868"/>
    </source>
</evidence>
<dbReference type="InterPro" id="IPR033457">
    <property type="entry name" value="DUF5133"/>
</dbReference>